<evidence type="ECO:0000256" key="4">
    <source>
        <dbReference type="ARBA" id="ARBA00022679"/>
    </source>
</evidence>
<organism evidence="11 12">
    <name type="scientific">Caenorhabditis nigoni</name>
    <dbReference type="NCBI Taxonomy" id="1611254"/>
    <lineage>
        <taxon>Eukaryota</taxon>
        <taxon>Metazoa</taxon>
        <taxon>Ecdysozoa</taxon>
        <taxon>Nematoda</taxon>
        <taxon>Chromadorea</taxon>
        <taxon>Rhabditida</taxon>
        <taxon>Rhabditina</taxon>
        <taxon>Rhabditomorpha</taxon>
        <taxon>Rhabditoidea</taxon>
        <taxon>Rhabditidae</taxon>
        <taxon>Peloderinae</taxon>
        <taxon>Caenorhabditis</taxon>
    </lineage>
</organism>
<dbReference type="InterPro" id="IPR036038">
    <property type="entry name" value="Aminotransferase-like"/>
</dbReference>
<dbReference type="InterPro" id="IPR001544">
    <property type="entry name" value="Aminotrans_IV"/>
</dbReference>
<keyword evidence="10" id="KW-0028">Amino-acid biosynthesis</keyword>
<dbReference type="FunFam" id="3.30.470.10:FF:000018">
    <property type="entry name" value="Branched-chain-amino-acid transaminase, putative"/>
    <property type="match status" value="1"/>
</dbReference>
<evidence type="ECO:0000313" key="11">
    <source>
        <dbReference type="EMBL" id="PIC30779.1"/>
    </source>
</evidence>
<evidence type="ECO:0000256" key="10">
    <source>
        <dbReference type="RuleBase" id="RU004517"/>
    </source>
</evidence>
<dbReference type="PANTHER" id="PTHR11825:SF28">
    <property type="entry name" value="BRANCHED-CHAIN-AMINO-ACID AMINOTRANSFERASE"/>
    <property type="match status" value="1"/>
</dbReference>
<keyword evidence="12" id="KW-1185">Reference proteome</keyword>
<dbReference type="EMBL" id="PDUG01000005">
    <property type="protein sequence ID" value="PIC30779.1"/>
    <property type="molecule type" value="Genomic_DNA"/>
</dbReference>
<reference evidence="12" key="1">
    <citation type="submission" date="2017-10" db="EMBL/GenBank/DDBJ databases">
        <title>Rapid genome shrinkage in a self-fertile nematode reveals novel sperm competition proteins.</title>
        <authorList>
            <person name="Yin D."/>
            <person name="Schwarz E.M."/>
            <person name="Thomas C.G."/>
            <person name="Felde R.L."/>
            <person name="Korf I.F."/>
            <person name="Cutter A.D."/>
            <person name="Schartner C.M."/>
            <person name="Ralston E.J."/>
            <person name="Meyer B.J."/>
            <person name="Haag E.S."/>
        </authorList>
    </citation>
    <scope>NUCLEOTIDE SEQUENCE [LARGE SCALE GENOMIC DNA]</scope>
    <source>
        <strain evidence="12">JU1422</strain>
    </source>
</reference>
<dbReference type="Gene3D" id="3.20.10.10">
    <property type="entry name" value="D-amino Acid Aminotransferase, subunit A, domain 2"/>
    <property type="match status" value="1"/>
</dbReference>
<evidence type="ECO:0000256" key="1">
    <source>
        <dbReference type="ARBA" id="ARBA00001933"/>
    </source>
</evidence>
<dbReference type="PANTHER" id="PTHR11825">
    <property type="entry name" value="SUBGROUP IIII AMINOTRANSFERASE"/>
    <property type="match status" value="1"/>
</dbReference>
<dbReference type="STRING" id="1611254.A0A2G5TTZ1"/>
<dbReference type="InterPro" id="IPR043132">
    <property type="entry name" value="BCAT-like_C"/>
</dbReference>
<comment type="catalytic activity">
    <reaction evidence="10">
        <text>L-isoleucine + 2-oxoglutarate = (S)-3-methyl-2-oxopentanoate + L-glutamate</text>
        <dbReference type="Rhea" id="RHEA:24801"/>
        <dbReference type="ChEBI" id="CHEBI:16810"/>
        <dbReference type="ChEBI" id="CHEBI:29985"/>
        <dbReference type="ChEBI" id="CHEBI:35146"/>
        <dbReference type="ChEBI" id="CHEBI:58045"/>
        <dbReference type="EC" id="2.6.1.42"/>
    </reaction>
</comment>
<dbReference type="InterPro" id="IPR043131">
    <property type="entry name" value="BCAT-like_N"/>
</dbReference>
<dbReference type="AlphaFoldDB" id="A0A2G5TTZ1"/>
<dbReference type="InterPro" id="IPR005786">
    <property type="entry name" value="B_amino_transII"/>
</dbReference>
<evidence type="ECO:0000256" key="2">
    <source>
        <dbReference type="ARBA" id="ARBA00009320"/>
    </source>
</evidence>
<evidence type="ECO:0000256" key="5">
    <source>
        <dbReference type="ARBA" id="ARBA00022898"/>
    </source>
</evidence>
<comment type="cofactor">
    <cofactor evidence="1 9">
        <name>pyridoxal 5'-phosphate</name>
        <dbReference type="ChEBI" id="CHEBI:597326"/>
    </cofactor>
</comment>
<dbReference type="FunFam" id="3.20.10.10:FF:000024">
    <property type="entry name" value="Branched-chain-amino-acid aminotransferase"/>
    <property type="match status" value="1"/>
</dbReference>
<dbReference type="Gene3D" id="3.30.470.10">
    <property type="match status" value="1"/>
</dbReference>
<evidence type="ECO:0000256" key="7">
    <source>
        <dbReference type="PIRSR" id="PIRSR006468-1"/>
    </source>
</evidence>
<dbReference type="PROSITE" id="PS00770">
    <property type="entry name" value="AA_TRANSFER_CLASS_4"/>
    <property type="match status" value="1"/>
</dbReference>
<comment type="catalytic activity">
    <reaction evidence="10">
        <text>L-valine + 2-oxoglutarate = 3-methyl-2-oxobutanoate + L-glutamate</text>
        <dbReference type="Rhea" id="RHEA:24813"/>
        <dbReference type="ChEBI" id="CHEBI:11851"/>
        <dbReference type="ChEBI" id="CHEBI:16810"/>
        <dbReference type="ChEBI" id="CHEBI:29985"/>
        <dbReference type="ChEBI" id="CHEBI:57762"/>
        <dbReference type="EC" id="2.6.1.42"/>
    </reaction>
</comment>
<gene>
    <name evidence="11" type="primary">Cni-Y44A6D.5</name>
    <name evidence="11" type="synonym">Cnig_chr_V.g21908</name>
    <name evidence="11" type="ORF">B9Z55_021908</name>
</gene>
<feature type="modified residue" description="N6-(pyridoxal phosphate)lysine" evidence="7">
    <location>
        <position position="243"/>
    </location>
</feature>
<dbReference type="InterPro" id="IPR033939">
    <property type="entry name" value="BCAT_family"/>
</dbReference>
<dbReference type="Pfam" id="PF01063">
    <property type="entry name" value="Aminotran_4"/>
    <property type="match status" value="1"/>
</dbReference>
<dbReference type="CDD" id="cd01557">
    <property type="entry name" value="BCAT_beta_family"/>
    <property type="match status" value="1"/>
</dbReference>
<evidence type="ECO:0000256" key="9">
    <source>
        <dbReference type="RuleBase" id="RU004516"/>
    </source>
</evidence>
<name>A0A2G5TTZ1_9PELO</name>
<keyword evidence="4 10" id="KW-0808">Transferase</keyword>
<dbReference type="InterPro" id="IPR018300">
    <property type="entry name" value="Aminotrans_IV_CS"/>
</dbReference>
<evidence type="ECO:0000256" key="3">
    <source>
        <dbReference type="ARBA" id="ARBA00022576"/>
    </source>
</evidence>
<dbReference type="GO" id="GO:0009098">
    <property type="term" value="P:L-leucine biosynthetic process"/>
    <property type="evidence" value="ECO:0007669"/>
    <property type="project" value="TreeGrafter"/>
</dbReference>
<dbReference type="GO" id="GO:0052655">
    <property type="term" value="F:L-valine-2-oxoglutarate transaminase activity"/>
    <property type="evidence" value="ECO:0007669"/>
    <property type="project" value="RHEA"/>
</dbReference>
<sequence length="422" mass="48129">MAIIPYTVDSFTGFSKSVVEEENAENLVCPSEEVESANTTFRTHSSFQYANLVVEKNTKKQRLPSDPEKLGFGRYFSNHMIDVDWDAKEGWFAPHIKPFQNFSIHPAAKVLHYAQTIFEGLKAYHGVDGKIRVFRPELNMERMRRTARRATLPDFNTREALLLIDELIRIDADMVPKTDKASLYIRPMLFATDQHLGIGESMQAKWACFTAITGSYFNYDRGIRLLADPEMVRSWKGGVGQYKMGCNYAPTIFVGKLVSRIMAAMQGCDQAMWLSGEDRLVTEAGAMNLFMLWTNEENELELITPPTDSGLLLPGITRQSVVELAREWDLMKVSETNFTMDQLVRAVQEQRVHEFFVSGTAANVGPVSEILYCDKERGVKENLVIPTMSSKMQLVKRLNKTLSDIHYGRIEKKEWQRIVELN</sequence>
<comment type="catalytic activity">
    <reaction evidence="10">
        <text>L-leucine + 2-oxoglutarate = 4-methyl-2-oxopentanoate + L-glutamate</text>
        <dbReference type="Rhea" id="RHEA:18321"/>
        <dbReference type="ChEBI" id="CHEBI:16810"/>
        <dbReference type="ChEBI" id="CHEBI:17865"/>
        <dbReference type="ChEBI" id="CHEBI:29985"/>
        <dbReference type="ChEBI" id="CHEBI:57427"/>
        <dbReference type="EC" id="2.6.1.42"/>
    </reaction>
</comment>
<keyword evidence="5 9" id="KW-0663">Pyridoxal phosphate</keyword>
<keyword evidence="3 10" id="KW-0032">Aminotransferase</keyword>
<proteinExistence type="inferred from homology"/>
<dbReference type="PIRSF" id="PIRSF006468">
    <property type="entry name" value="BCAT1"/>
    <property type="match status" value="1"/>
</dbReference>
<dbReference type="OrthoDB" id="1732691at2759"/>
<dbReference type="Proteomes" id="UP000230233">
    <property type="component" value="Chromosome V"/>
</dbReference>
<dbReference type="GO" id="GO:0005739">
    <property type="term" value="C:mitochondrion"/>
    <property type="evidence" value="ECO:0007669"/>
    <property type="project" value="TreeGrafter"/>
</dbReference>
<dbReference type="SUPFAM" id="SSF56752">
    <property type="entry name" value="D-aminoacid aminotransferase-like PLP-dependent enzymes"/>
    <property type="match status" value="1"/>
</dbReference>
<dbReference type="GO" id="GO:0009099">
    <property type="term" value="P:L-valine biosynthetic process"/>
    <property type="evidence" value="ECO:0007669"/>
    <property type="project" value="TreeGrafter"/>
</dbReference>
<evidence type="ECO:0000256" key="8">
    <source>
        <dbReference type="RuleBase" id="RU004106"/>
    </source>
</evidence>
<comment type="caution">
    <text evidence="11">The sequence shown here is derived from an EMBL/GenBank/DDBJ whole genome shotgun (WGS) entry which is preliminary data.</text>
</comment>
<protein>
    <recommendedName>
        <fullName evidence="10">Branched-chain-amino-acid aminotransferase</fullName>
        <ecNumber evidence="10">2.6.1.42</ecNumber>
    </recommendedName>
</protein>
<evidence type="ECO:0000256" key="6">
    <source>
        <dbReference type="ARBA" id="ARBA00023304"/>
    </source>
</evidence>
<accession>A0A2G5TTZ1</accession>
<dbReference type="GO" id="GO:0052656">
    <property type="term" value="F:L-isoleucine-2-oxoglutarate transaminase activity"/>
    <property type="evidence" value="ECO:0007669"/>
    <property type="project" value="RHEA"/>
</dbReference>
<dbReference type="EC" id="2.6.1.42" evidence="10"/>
<evidence type="ECO:0000313" key="12">
    <source>
        <dbReference type="Proteomes" id="UP000230233"/>
    </source>
</evidence>
<comment type="similarity">
    <text evidence="2 8">Belongs to the class-IV pyridoxal-phosphate-dependent aminotransferase family.</text>
</comment>
<keyword evidence="6 10" id="KW-0100">Branched-chain amino acid biosynthesis</keyword>
<dbReference type="GO" id="GO:0052654">
    <property type="term" value="F:L-leucine-2-oxoglutarate transaminase activity"/>
    <property type="evidence" value="ECO:0007669"/>
    <property type="project" value="RHEA"/>
</dbReference>